<proteinExistence type="predicted"/>
<evidence type="ECO:0008006" key="3">
    <source>
        <dbReference type="Google" id="ProtNLM"/>
    </source>
</evidence>
<organism evidence="1 2">
    <name type="scientific">Lactuca virosa</name>
    <dbReference type="NCBI Taxonomy" id="75947"/>
    <lineage>
        <taxon>Eukaryota</taxon>
        <taxon>Viridiplantae</taxon>
        <taxon>Streptophyta</taxon>
        <taxon>Embryophyta</taxon>
        <taxon>Tracheophyta</taxon>
        <taxon>Spermatophyta</taxon>
        <taxon>Magnoliopsida</taxon>
        <taxon>eudicotyledons</taxon>
        <taxon>Gunneridae</taxon>
        <taxon>Pentapetalae</taxon>
        <taxon>asterids</taxon>
        <taxon>campanulids</taxon>
        <taxon>Asterales</taxon>
        <taxon>Asteraceae</taxon>
        <taxon>Cichorioideae</taxon>
        <taxon>Cichorieae</taxon>
        <taxon>Lactucinae</taxon>
        <taxon>Lactuca</taxon>
    </lineage>
</organism>
<gene>
    <name evidence="1" type="ORF">LVIROSA_LOCUS4334</name>
</gene>
<keyword evidence="2" id="KW-1185">Reference proteome</keyword>
<accession>A0AAU9LSW8</accession>
<dbReference type="Proteomes" id="UP001157418">
    <property type="component" value="Unassembled WGS sequence"/>
</dbReference>
<name>A0AAU9LSW8_9ASTR</name>
<protein>
    <recommendedName>
        <fullName evidence="3">Secreted protein</fullName>
    </recommendedName>
</protein>
<comment type="caution">
    <text evidence="1">The sequence shown here is derived from an EMBL/GenBank/DDBJ whole genome shotgun (WGS) entry which is preliminary data.</text>
</comment>
<sequence length="100" mass="11636">MAAVLCLSPSVTHVEAFAGDRQTGDQSRRSFVGVQGDRWWRRQSIEVVSRQRPVMPSSSKVLRSWRGKRQTRLLRSLLAGDYQREVDDHHQTLSYKQFYT</sequence>
<evidence type="ECO:0000313" key="2">
    <source>
        <dbReference type="Proteomes" id="UP001157418"/>
    </source>
</evidence>
<reference evidence="1 2" key="1">
    <citation type="submission" date="2022-01" db="EMBL/GenBank/DDBJ databases">
        <authorList>
            <person name="Xiong W."/>
            <person name="Schranz E."/>
        </authorList>
    </citation>
    <scope>NUCLEOTIDE SEQUENCE [LARGE SCALE GENOMIC DNA]</scope>
</reference>
<evidence type="ECO:0000313" key="1">
    <source>
        <dbReference type="EMBL" id="CAH1416579.1"/>
    </source>
</evidence>
<dbReference type="AlphaFoldDB" id="A0AAU9LSW8"/>
<dbReference type="EMBL" id="CAKMRJ010000002">
    <property type="protein sequence ID" value="CAH1416579.1"/>
    <property type="molecule type" value="Genomic_DNA"/>
</dbReference>